<evidence type="ECO:0000313" key="3">
    <source>
        <dbReference type="Proteomes" id="UP000230002"/>
    </source>
</evidence>
<keyword evidence="3" id="KW-1185">Reference proteome</keyword>
<feature type="region of interest" description="Disordered" evidence="1">
    <location>
        <begin position="427"/>
        <end position="488"/>
    </location>
</feature>
<dbReference type="STRING" id="1077348.A0A2G8SB48"/>
<feature type="compositionally biased region" description="Pro residues" evidence="1">
    <location>
        <begin position="55"/>
        <end position="66"/>
    </location>
</feature>
<feature type="compositionally biased region" description="Polar residues" evidence="1">
    <location>
        <begin position="1"/>
        <end position="10"/>
    </location>
</feature>
<feature type="compositionally biased region" description="Basic and acidic residues" evidence="1">
    <location>
        <begin position="286"/>
        <end position="318"/>
    </location>
</feature>
<feature type="region of interest" description="Disordered" evidence="1">
    <location>
        <begin position="258"/>
        <end position="346"/>
    </location>
</feature>
<feature type="compositionally biased region" description="Acidic residues" evidence="1">
    <location>
        <begin position="428"/>
        <end position="438"/>
    </location>
</feature>
<sequence>MNSFINSVANQMGKGRSTKPGKSGPNEGVGLNSPIDGAGGKSKPPADSEATKPITPGPHPPSPPESPKQRRISLSSRLTNLNTYAGASSTGATGAPTSSTAGPSIRDPTAVAVADLLGTMQNTLKALGNTFDVLGEQTIRVASLGPAVDALTQIESVQVELSKRTEGQDQDMQEVKTRQLETVKDHLRTVFRPRVNEIVAACVQKEIETRLTEQIPASLRDWLLRYRLQIMEAKRNLHNSEARRHNALIRSSGLDEPLKPLLRPLQFPVGPDASADTDGTPEAPGENDKGKQDKKNKVNGDGKDKGKDKLKDKSKPADKGPGMPTPPSTAASVASATTSRTARTGAAANRLSVNTAVSASTSIAAVTALQSPGSALGAGVTVDLAALGRWDAVPATASPGFPHTLAAVVSLTAEHARALVREYGLVSAEDEDDEDDKDENVNPAPVRGGKAVRGGPQGENASGRPGGVRGGGPASGQGGKAQRPASMATACSDASSWANAGLAGTREDDINKFMRYIGVGFQVLPATPIAIGGGTSGGLVSSPLVERRDCAFIR</sequence>
<name>A0A2G8SB48_9APHY</name>
<feature type="region of interest" description="Disordered" evidence="1">
    <location>
        <begin position="1"/>
        <end position="71"/>
    </location>
</feature>
<feature type="compositionally biased region" description="Low complexity" evidence="1">
    <location>
        <begin position="328"/>
        <end position="346"/>
    </location>
</feature>
<dbReference type="OrthoDB" id="6474464at2759"/>
<gene>
    <name evidence="2" type="ORF">GSI_05673</name>
</gene>
<accession>A0A2G8SB48</accession>
<feature type="compositionally biased region" description="Gly residues" evidence="1">
    <location>
        <begin position="464"/>
        <end position="479"/>
    </location>
</feature>
<proteinExistence type="predicted"/>
<evidence type="ECO:0000256" key="1">
    <source>
        <dbReference type="SAM" id="MobiDB-lite"/>
    </source>
</evidence>
<feature type="compositionally biased region" description="Low complexity" evidence="1">
    <location>
        <begin position="85"/>
        <end position="104"/>
    </location>
</feature>
<organism evidence="2 3">
    <name type="scientific">Ganoderma sinense ZZ0214-1</name>
    <dbReference type="NCBI Taxonomy" id="1077348"/>
    <lineage>
        <taxon>Eukaryota</taxon>
        <taxon>Fungi</taxon>
        <taxon>Dikarya</taxon>
        <taxon>Basidiomycota</taxon>
        <taxon>Agaricomycotina</taxon>
        <taxon>Agaricomycetes</taxon>
        <taxon>Polyporales</taxon>
        <taxon>Polyporaceae</taxon>
        <taxon>Ganoderma</taxon>
    </lineage>
</organism>
<feature type="region of interest" description="Disordered" evidence="1">
    <location>
        <begin position="84"/>
        <end position="106"/>
    </location>
</feature>
<dbReference type="Proteomes" id="UP000230002">
    <property type="component" value="Unassembled WGS sequence"/>
</dbReference>
<comment type="caution">
    <text evidence="2">The sequence shown here is derived from an EMBL/GenBank/DDBJ whole genome shotgun (WGS) entry which is preliminary data.</text>
</comment>
<evidence type="ECO:0000313" key="2">
    <source>
        <dbReference type="EMBL" id="PIL30980.1"/>
    </source>
</evidence>
<dbReference type="AlphaFoldDB" id="A0A2G8SB48"/>
<dbReference type="EMBL" id="AYKW01000012">
    <property type="protein sequence ID" value="PIL30980.1"/>
    <property type="molecule type" value="Genomic_DNA"/>
</dbReference>
<reference evidence="2 3" key="1">
    <citation type="journal article" date="2015" name="Sci. Rep.">
        <title>Chromosome-level genome map provides insights into diverse defense mechanisms in the medicinal fungus Ganoderma sinense.</title>
        <authorList>
            <person name="Zhu Y."/>
            <person name="Xu J."/>
            <person name="Sun C."/>
            <person name="Zhou S."/>
            <person name="Xu H."/>
            <person name="Nelson D.R."/>
            <person name="Qian J."/>
            <person name="Song J."/>
            <person name="Luo H."/>
            <person name="Xiang L."/>
            <person name="Li Y."/>
            <person name="Xu Z."/>
            <person name="Ji A."/>
            <person name="Wang L."/>
            <person name="Lu S."/>
            <person name="Hayward A."/>
            <person name="Sun W."/>
            <person name="Li X."/>
            <person name="Schwartz D.C."/>
            <person name="Wang Y."/>
            <person name="Chen S."/>
        </authorList>
    </citation>
    <scope>NUCLEOTIDE SEQUENCE [LARGE SCALE GENOMIC DNA]</scope>
    <source>
        <strain evidence="2 3">ZZ0214-1</strain>
    </source>
</reference>
<protein>
    <submittedName>
        <fullName evidence="2">Uncharacterized protein</fullName>
    </submittedName>
</protein>